<dbReference type="EMBL" id="CP063136">
    <property type="protein sequence ID" value="QOU21722.1"/>
    <property type="molecule type" value="Genomic_DNA"/>
</dbReference>
<dbReference type="InterPro" id="IPR036864">
    <property type="entry name" value="Zn2-C6_fun-type_DNA-bd_sf"/>
</dbReference>
<gene>
    <name evidence="8" type="ORF">BRETT_001448</name>
</gene>
<dbReference type="PANTHER" id="PTHR31845">
    <property type="entry name" value="FINGER DOMAIN PROTEIN, PUTATIVE-RELATED"/>
    <property type="match status" value="1"/>
</dbReference>
<evidence type="ECO:0000256" key="6">
    <source>
        <dbReference type="SAM" id="MobiDB-lite"/>
    </source>
</evidence>
<keyword evidence="3" id="KW-0238">DNA-binding</keyword>
<evidence type="ECO:0000256" key="4">
    <source>
        <dbReference type="ARBA" id="ARBA00023163"/>
    </source>
</evidence>
<dbReference type="Proteomes" id="UP000663131">
    <property type="component" value="Chromosome 8"/>
</dbReference>
<dbReference type="GO" id="GO:0000976">
    <property type="term" value="F:transcription cis-regulatory region binding"/>
    <property type="evidence" value="ECO:0007669"/>
    <property type="project" value="TreeGrafter"/>
</dbReference>
<evidence type="ECO:0000256" key="5">
    <source>
        <dbReference type="ARBA" id="ARBA00023242"/>
    </source>
</evidence>
<organism evidence="8 9">
    <name type="scientific">Dekkera bruxellensis</name>
    <name type="common">Brettanomyces custersii</name>
    <dbReference type="NCBI Taxonomy" id="5007"/>
    <lineage>
        <taxon>Eukaryota</taxon>
        <taxon>Fungi</taxon>
        <taxon>Dikarya</taxon>
        <taxon>Ascomycota</taxon>
        <taxon>Saccharomycotina</taxon>
        <taxon>Pichiomycetes</taxon>
        <taxon>Pichiales</taxon>
        <taxon>Pichiaceae</taxon>
        <taxon>Brettanomyces</taxon>
    </lineage>
</organism>
<dbReference type="SMART" id="SM00066">
    <property type="entry name" value="GAL4"/>
    <property type="match status" value="1"/>
</dbReference>
<evidence type="ECO:0000259" key="7">
    <source>
        <dbReference type="PROSITE" id="PS50048"/>
    </source>
</evidence>
<dbReference type="RefSeq" id="XP_041138215.1">
    <property type="nucleotide sequence ID" value="XM_041280001.1"/>
</dbReference>
<feature type="compositionally biased region" description="Polar residues" evidence="6">
    <location>
        <begin position="782"/>
        <end position="794"/>
    </location>
</feature>
<sequence length="918" mass="101565">MAGPDNLDAPQSQEMGLSSTGETSSTVSTTIGAGSHDLPFSRKFRRLRACARCHRLKMRCVFADPDYQSCTRCFKSGLQCSMTEDPTEKEARSRPRKKAKVHEPPLVALQGTVSGARKYLLRVQKDLVSVKSSEMRSRTSSVQQTDSSSGGSAFELSSGNFPAAQQLSEDSIVCIQQQLTSLQKLLSHVYMLKKQDVDPGTDGKRTQAFSAGSMKDGPVKSIPSLPYIAPELNIMKELFKLDILSENTAKQKLNYFNNSLLSYWPCVSLPNSATYEYLLEEEPLSLLAFVAVTCLNDPDLHDTLLYYLEGSLARKTSITGDITVGLIEIYLVLSLWCSPPKKWGSYKHQMSLMMALNISLCLDLGNDQYLNKPSVLADSSKERRVLRAFMGVYACCGSLGLSLPRFKVVSWTSVHRRCANLLLMGDSSVADRFLCYYSRLVSIGEEIFEFLYPLNGRPGNELLRGELGTKYGSINNGGGNLDGSKSGHPKSSTDYEFKYSSSGTSDNSLRAVMVGYERRMQQLAMESGLFTEHSKQKNMFSIIYYQLLMTMYDYVVCKVLLMRKESVVPEAYMQTLLRLVKASEKVIQSFIALCVQTSNFPTFFYYRPMHALVALIRARLLVKTQSLDVNIDVESNYDAVSNSLKELSKKSKVAAKMSVILTRISKWMKVSNKFNKDGATNSMVDLLNELGKEKAVESIKVTLKRKEGDNSSLHPDSRIRFKRFINYSPDMLSGRHGSVTNTAGPAGDLTNSTNTVVTSAKLHHTNHIPMEAVNLDSGGSRVRNQSTSSTNSGFIPSPIGFNSGEYPMPKSRRMSSASSEHKGLQQTAGSPSFFPPDMTSGITPIGELSGEHIAQTNGADDSAASGSEFQQQYFLNDLFSQIDDDLMNFQFSGEDLSDLSKSIDPHFGSFSAADYKFS</sequence>
<dbReference type="KEGG" id="bbrx:BRETT_001448"/>
<dbReference type="Pfam" id="PF00172">
    <property type="entry name" value="Zn_clus"/>
    <property type="match status" value="1"/>
</dbReference>
<dbReference type="PANTHER" id="PTHR31845:SF10">
    <property type="entry name" value="ZN(II)2CYS6 TRANSCRIPTION FACTOR (EUROFUNG)"/>
    <property type="match status" value="1"/>
</dbReference>
<protein>
    <recommendedName>
        <fullName evidence="7">Zn(2)-C6 fungal-type domain-containing protein</fullName>
    </recommendedName>
</protein>
<reference evidence="8" key="1">
    <citation type="submission" date="2020-10" db="EMBL/GenBank/DDBJ databases">
        <authorList>
            <person name="Palmer J.M."/>
        </authorList>
    </citation>
    <scope>NUCLEOTIDE SEQUENCE</scope>
    <source>
        <strain evidence="8">UCD 2041</strain>
    </source>
</reference>
<evidence type="ECO:0000256" key="2">
    <source>
        <dbReference type="ARBA" id="ARBA00023015"/>
    </source>
</evidence>
<feature type="region of interest" description="Disordered" evidence="6">
    <location>
        <begin position="774"/>
        <end position="835"/>
    </location>
</feature>
<dbReference type="SUPFAM" id="SSF57701">
    <property type="entry name" value="Zn2/Cys6 DNA-binding domain"/>
    <property type="match status" value="1"/>
</dbReference>
<evidence type="ECO:0000256" key="1">
    <source>
        <dbReference type="ARBA" id="ARBA00004123"/>
    </source>
</evidence>
<keyword evidence="5" id="KW-0539">Nucleus</keyword>
<keyword evidence="4" id="KW-0804">Transcription</keyword>
<reference evidence="8" key="2">
    <citation type="journal article" name="BMC Genomics">
        <title>New genome assemblies reveal patterns of domestication and adaptation across Brettanomyces (Dekkera) species.</title>
        <authorList>
            <person name="Roach M.J."/>
            <person name="Borneman A.R."/>
        </authorList>
    </citation>
    <scope>NUCLEOTIDE SEQUENCE</scope>
    <source>
        <strain evidence="8">UCD 2041</strain>
    </source>
</reference>
<proteinExistence type="predicted"/>
<accession>A0A871RFE9</accession>
<dbReference type="PROSITE" id="PS00463">
    <property type="entry name" value="ZN2_CY6_FUNGAL_1"/>
    <property type="match status" value="1"/>
</dbReference>
<dbReference type="GeneID" id="64573373"/>
<comment type="subcellular location">
    <subcellularLocation>
        <location evidence="1">Nucleus</location>
    </subcellularLocation>
</comment>
<keyword evidence="2" id="KW-0805">Transcription regulation</keyword>
<dbReference type="GO" id="GO:0008270">
    <property type="term" value="F:zinc ion binding"/>
    <property type="evidence" value="ECO:0007669"/>
    <property type="project" value="InterPro"/>
</dbReference>
<dbReference type="PROSITE" id="PS50048">
    <property type="entry name" value="ZN2_CY6_FUNGAL_2"/>
    <property type="match status" value="1"/>
</dbReference>
<dbReference type="Gene3D" id="4.10.240.10">
    <property type="entry name" value="Zn(2)-C6 fungal-type DNA-binding domain"/>
    <property type="match status" value="1"/>
</dbReference>
<feature type="compositionally biased region" description="Low complexity" evidence="6">
    <location>
        <begin position="18"/>
        <end position="30"/>
    </location>
</feature>
<evidence type="ECO:0000313" key="8">
    <source>
        <dbReference type="EMBL" id="QOU21722.1"/>
    </source>
</evidence>
<dbReference type="CDD" id="cd00067">
    <property type="entry name" value="GAL4"/>
    <property type="match status" value="1"/>
</dbReference>
<feature type="compositionally biased region" description="Polar residues" evidence="6">
    <location>
        <begin position="814"/>
        <end position="830"/>
    </location>
</feature>
<dbReference type="GO" id="GO:0000981">
    <property type="term" value="F:DNA-binding transcription factor activity, RNA polymerase II-specific"/>
    <property type="evidence" value="ECO:0007669"/>
    <property type="project" value="InterPro"/>
</dbReference>
<dbReference type="GO" id="GO:0005634">
    <property type="term" value="C:nucleus"/>
    <property type="evidence" value="ECO:0007669"/>
    <property type="project" value="UniProtKB-SubCell"/>
</dbReference>
<feature type="domain" description="Zn(2)-C6 fungal-type" evidence="7">
    <location>
        <begin position="49"/>
        <end position="82"/>
    </location>
</feature>
<dbReference type="InterPro" id="IPR051089">
    <property type="entry name" value="prtT"/>
</dbReference>
<feature type="region of interest" description="Disordered" evidence="6">
    <location>
        <begin position="132"/>
        <end position="155"/>
    </location>
</feature>
<evidence type="ECO:0000313" key="9">
    <source>
        <dbReference type="Proteomes" id="UP000663131"/>
    </source>
</evidence>
<feature type="region of interest" description="Disordered" evidence="6">
    <location>
        <begin position="1"/>
        <end position="32"/>
    </location>
</feature>
<evidence type="ECO:0000256" key="3">
    <source>
        <dbReference type="ARBA" id="ARBA00023125"/>
    </source>
</evidence>
<name>A0A871RFE9_DEKBR</name>
<dbReference type="OrthoDB" id="8062037at2759"/>
<dbReference type="AlphaFoldDB" id="A0A871RFE9"/>
<dbReference type="InterPro" id="IPR001138">
    <property type="entry name" value="Zn2Cys6_DnaBD"/>
</dbReference>